<accession>A0A934JYZ8</accession>
<gene>
    <name evidence="1" type="ORF">JF886_13885</name>
</gene>
<evidence type="ECO:0000313" key="2">
    <source>
        <dbReference type="Proteomes" id="UP000606991"/>
    </source>
</evidence>
<reference evidence="1 2" key="1">
    <citation type="submission" date="2020-10" db="EMBL/GenBank/DDBJ databases">
        <title>Ca. Dormibacterota MAGs.</title>
        <authorList>
            <person name="Montgomery K."/>
        </authorList>
    </citation>
    <scope>NUCLEOTIDE SEQUENCE [LARGE SCALE GENOMIC DNA]</scope>
    <source>
        <strain evidence="1">SC8812_S17_18</strain>
    </source>
</reference>
<evidence type="ECO:0000313" key="1">
    <source>
        <dbReference type="EMBL" id="MBJ7595919.1"/>
    </source>
</evidence>
<dbReference type="RefSeq" id="WP_337313467.1">
    <property type="nucleotide sequence ID" value="NZ_JAEKNS010000141.1"/>
</dbReference>
<dbReference type="Proteomes" id="UP000606991">
    <property type="component" value="Unassembled WGS sequence"/>
</dbReference>
<sequence>MSSKLDSFRAYVLGRVIGEDPVSYSGVLVAEREVEGGPIGQVRARCASNPTVRSSPPDNPGRMKRFVAMNTLFGTDRNVREERLTPWFAAIKAMEDAGQLEAVLGNLRYLVGGIMMTLGMQLRDLMTDSWLRADGAAFPTLEECRGAIAFPLEGLHLVSIRDTLVGAIPGLSRWARQVCRR</sequence>
<proteinExistence type="predicted"/>
<dbReference type="EMBL" id="JAEKNS010000141">
    <property type="protein sequence ID" value="MBJ7595919.1"/>
    <property type="molecule type" value="Genomic_DNA"/>
</dbReference>
<dbReference type="AlphaFoldDB" id="A0A934JYZ8"/>
<protein>
    <submittedName>
        <fullName evidence="1">Uncharacterized protein</fullName>
    </submittedName>
</protein>
<organism evidence="1 2">
    <name type="scientific">Candidatus Aeolococcus gillhamiae</name>
    <dbReference type="NCBI Taxonomy" id="3127015"/>
    <lineage>
        <taxon>Bacteria</taxon>
        <taxon>Bacillati</taxon>
        <taxon>Candidatus Dormiibacterota</taxon>
        <taxon>Candidatus Dormibacteria</taxon>
        <taxon>Candidatus Aeolococcales</taxon>
        <taxon>Candidatus Aeolococcaceae</taxon>
        <taxon>Candidatus Aeolococcus</taxon>
    </lineage>
</organism>
<name>A0A934JYZ8_9BACT</name>
<comment type="caution">
    <text evidence="1">The sequence shown here is derived from an EMBL/GenBank/DDBJ whole genome shotgun (WGS) entry which is preliminary data.</text>
</comment>